<evidence type="ECO:0000313" key="4">
    <source>
        <dbReference type="Proteomes" id="UP000000347"/>
    </source>
</evidence>
<evidence type="ECO:0000259" key="2">
    <source>
        <dbReference type="Pfam" id="PF07282"/>
    </source>
</evidence>
<dbReference type="Pfam" id="PF07282">
    <property type="entry name" value="Cas12f1-like_TNB"/>
    <property type="match status" value="1"/>
</dbReference>
<dbReference type="KEGG" id="cob:COB47_2158"/>
<sequence>MAVIFLLLNYLESTGYNRSSKKFFGIVRGVKKMTKAEKIKQTWQQTKERRKNQIPVVCQLKINLNSASKETKEKLFRLFLEAKWLYNYIVADIGNRLDSNAEKLKEVEIKVGENFERRRIENLSSQMKQALVERIKQNLYSLHIQKENGHKTGKLQFKHYVNSIPLKQFGNTFKFVNQQKTRVKIQGIKKPLRVLGGHQIPEDSEIAKAELVKRPSGIYLFVTCYINKGRYTEAWERRKNRKGVVKPRVWQTFDVAAGIDFKPAGMVLSNRLKLEWQIKETKRLKKLQKQLARQQKGSKRWYKTKEKIAREYEKLTNIKYDVINKTCSFLYRYKTVCFQKDNIKGWKDGYFSKSVHYSAVGTIKRRLSDSLRVPAVAIKSSLPTTKTCSSCGSQYDVKLSERIFRCPVCGLEIDRDLNAAINMLKLVGLDRSEVKPVEWETAARIFRGNPYILVSHTT</sequence>
<dbReference type="STRING" id="608506.COB47_2158"/>
<protein>
    <submittedName>
        <fullName evidence="3">Transposase IS605 OrfB</fullName>
    </submittedName>
</protein>
<keyword evidence="1" id="KW-0238">DNA-binding</keyword>
<evidence type="ECO:0000313" key="3">
    <source>
        <dbReference type="EMBL" id="ADL43404.1"/>
    </source>
</evidence>
<dbReference type="GO" id="GO:0003677">
    <property type="term" value="F:DNA binding"/>
    <property type="evidence" value="ECO:0007669"/>
    <property type="project" value="UniProtKB-KW"/>
</dbReference>
<dbReference type="eggNOG" id="COG0675">
    <property type="taxonomic scope" value="Bacteria"/>
</dbReference>
<keyword evidence="4" id="KW-1185">Reference proteome</keyword>
<dbReference type="HOGENOM" id="CLU_052946_0_0_9"/>
<dbReference type="EMBL" id="CP002164">
    <property type="protein sequence ID" value="ADL43404.1"/>
    <property type="molecule type" value="Genomic_DNA"/>
</dbReference>
<dbReference type="InterPro" id="IPR010095">
    <property type="entry name" value="Cas12f1-like_TNB"/>
</dbReference>
<reference evidence="3 4" key="1">
    <citation type="journal article" date="2010" name="J. Bacteriol.">
        <title>Complete genome sequence of the cellulolytic thermophile Caldicellulosiruptor obsidiansis OB47T.</title>
        <authorList>
            <person name="Elkins J.G."/>
            <person name="Lochner A."/>
            <person name="Hamilton-Brehm S.D."/>
            <person name="Davenport K.W."/>
            <person name="Podar M."/>
            <person name="Brown S.D."/>
            <person name="Land M.L."/>
            <person name="Hauser L.J."/>
            <person name="Klingeman D.M."/>
            <person name="Raman B."/>
            <person name="Goodwin L.A."/>
            <person name="Tapia R."/>
            <person name="Meincke L.J."/>
            <person name="Detter J.C."/>
            <person name="Bruce D.C."/>
            <person name="Han C.S."/>
            <person name="Palumbo A.V."/>
            <person name="Cottingham R.W."/>
            <person name="Keller M."/>
            <person name="Graham D.E."/>
        </authorList>
    </citation>
    <scope>NUCLEOTIDE SEQUENCE [LARGE SCALE GENOMIC DNA]</scope>
    <source>
        <strain evidence="4">ATCC BAA-2073 / strain OB47</strain>
    </source>
</reference>
<proteinExistence type="predicted"/>
<feature type="domain" description="Cas12f1-like TNB" evidence="2">
    <location>
        <begin position="376"/>
        <end position="423"/>
    </location>
</feature>
<name>D9TH07_CALOO</name>
<accession>D9TH07</accession>
<dbReference type="AlphaFoldDB" id="D9TH07"/>
<dbReference type="Proteomes" id="UP000000347">
    <property type="component" value="Chromosome"/>
</dbReference>
<organism evidence="3 4">
    <name type="scientific">Caldicellulosiruptor obsidiansis (strain ATCC BAA-2073 / JCM 16842 / OB47)</name>
    <dbReference type="NCBI Taxonomy" id="608506"/>
    <lineage>
        <taxon>Bacteria</taxon>
        <taxon>Bacillati</taxon>
        <taxon>Bacillota</taxon>
        <taxon>Bacillota incertae sedis</taxon>
        <taxon>Caldicellulosiruptorales</taxon>
        <taxon>Caldicellulosiruptoraceae</taxon>
        <taxon>Caldicellulosiruptor</taxon>
    </lineage>
</organism>
<gene>
    <name evidence="3" type="ordered locus">COB47_2158</name>
</gene>
<evidence type="ECO:0000256" key="1">
    <source>
        <dbReference type="ARBA" id="ARBA00023125"/>
    </source>
</evidence>